<reference evidence="2 3" key="1">
    <citation type="submission" date="2018-05" db="EMBL/GenBank/DDBJ databases">
        <title>Draft genome sequence of Scytalidium lignicola DSM 105466, a ubiquitous saprotrophic fungus.</title>
        <authorList>
            <person name="Buettner E."/>
            <person name="Gebauer A.M."/>
            <person name="Hofrichter M."/>
            <person name="Liers C."/>
            <person name="Kellner H."/>
        </authorList>
    </citation>
    <scope>NUCLEOTIDE SEQUENCE [LARGE SCALE GENOMIC DNA]</scope>
    <source>
        <strain evidence="2 3">DSM 105466</strain>
    </source>
</reference>
<feature type="compositionally biased region" description="Low complexity" evidence="1">
    <location>
        <begin position="49"/>
        <end position="58"/>
    </location>
</feature>
<keyword evidence="3" id="KW-1185">Reference proteome</keyword>
<sequence>MVLDKWRARRRSFRELRRREAELYTEYLKMRQLEIDLKSGLAVADGLESSGYGSNNSGPPQAPEITVLQNDGIQSSDYGY</sequence>
<dbReference type="Proteomes" id="UP000258309">
    <property type="component" value="Unassembled WGS sequence"/>
</dbReference>
<name>A0A3E2HFJ6_SCYLI</name>
<feature type="non-terminal residue" evidence="2">
    <location>
        <position position="1"/>
    </location>
</feature>
<organism evidence="2 3">
    <name type="scientific">Scytalidium lignicola</name>
    <name type="common">Hyphomycete</name>
    <dbReference type="NCBI Taxonomy" id="5539"/>
    <lineage>
        <taxon>Eukaryota</taxon>
        <taxon>Fungi</taxon>
        <taxon>Dikarya</taxon>
        <taxon>Ascomycota</taxon>
        <taxon>Pezizomycotina</taxon>
        <taxon>Leotiomycetes</taxon>
        <taxon>Leotiomycetes incertae sedis</taxon>
        <taxon>Scytalidium</taxon>
    </lineage>
</organism>
<accession>A0A3E2HFJ6</accession>
<evidence type="ECO:0000313" key="3">
    <source>
        <dbReference type="Proteomes" id="UP000258309"/>
    </source>
</evidence>
<gene>
    <name evidence="2" type="ORF">B7463_g4430</name>
</gene>
<feature type="non-terminal residue" evidence="2">
    <location>
        <position position="80"/>
    </location>
</feature>
<dbReference type="EMBL" id="NCSJ02000065">
    <property type="protein sequence ID" value="RFU31922.1"/>
    <property type="molecule type" value="Genomic_DNA"/>
</dbReference>
<comment type="caution">
    <text evidence="2">The sequence shown here is derived from an EMBL/GenBank/DDBJ whole genome shotgun (WGS) entry which is preliminary data.</text>
</comment>
<protein>
    <submittedName>
        <fullName evidence="2">Uncharacterized protein</fullName>
    </submittedName>
</protein>
<feature type="compositionally biased region" description="Polar residues" evidence="1">
    <location>
        <begin position="67"/>
        <end position="80"/>
    </location>
</feature>
<proteinExistence type="predicted"/>
<dbReference type="AlphaFoldDB" id="A0A3E2HFJ6"/>
<evidence type="ECO:0000256" key="1">
    <source>
        <dbReference type="SAM" id="MobiDB-lite"/>
    </source>
</evidence>
<evidence type="ECO:0000313" key="2">
    <source>
        <dbReference type="EMBL" id="RFU31922.1"/>
    </source>
</evidence>
<feature type="region of interest" description="Disordered" evidence="1">
    <location>
        <begin position="48"/>
        <end position="80"/>
    </location>
</feature>